<keyword evidence="2" id="KW-1185">Reference proteome</keyword>
<protein>
    <submittedName>
        <fullName evidence="1">Uncharacterized protein</fullName>
    </submittedName>
</protein>
<proteinExistence type="predicted"/>
<dbReference type="EMBL" id="FNBH01000002">
    <property type="protein sequence ID" value="SDF50700.1"/>
    <property type="molecule type" value="Genomic_DNA"/>
</dbReference>
<evidence type="ECO:0000313" key="2">
    <source>
        <dbReference type="Proteomes" id="UP000199203"/>
    </source>
</evidence>
<dbReference type="Proteomes" id="UP000199203">
    <property type="component" value="Unassembled WGS sequence"/>
</dbReference>
<dbReference type="AlphaFoldDB" id="A0A1G7LNW6"/>
<accession>A0A1G7LNW6</accession>
<dbReference type="STRING" id="454006.SAMN05421825_1546"/>
<gene>
    <name evidence="1" type="ORF">SAMN05421825_1546</name>
</gene>
<evidence type="ECO:0000313" key="1">
    <source>
        <dbReference type="EMBL" id="SDF50700.1"/>
    </source>
</evidence>
<organism evidence="1 2">
    <name type="scientific">Epilithonimonas hungarica</name>
    <dbReference type="NCBI Taxonomy" id="454006"/>
    <lineage>
        <taxon>Bacteria</taxon>
        <taxon>Pseudomonadati</taxon>
        <taxon>Bacteroidota</taxon>
        <taxon>Flavobacteriia</taxon>
        <taxon>Flavobacteriales</taxon>
        <taxon>Weeksellaceae</taxon>
        <taxon>Chryseobacterium group</taxon>
        <taxon>Epilithonimonas</taxon>
    </lineage>
</organism>
<reference evidence="2" key="1">
    <citation type="submission" date="2016-10" db="EMBL/GenBank/DDBJ databases">
        <authorList>
            <person name="Varghese N."/>
            <person name="Submissions S."/>
        </authorList>
    </citation>
    <scope>NUCLEOTIDE SEQUENCE [LARGE SCALE GENOMIC DNA]</scope>
    <source>
        <strain evidence="2">DSM 19684</strain>
    </source>
</reference>
<name>A0A1G7LNW6_9FLAO</name>
<sequence>MGPRYLFKIINDTNDNYIIDTEGFYSSIGVYDENNNYVEPYLPYPTGGKTAERKDNECYKDYEVVLKNSTSVVLLNLFRYIGEHDLKSNQKYYIKLNSVEFGKKFSSDTGCKEYIKEMEAQGYKVLEGNINAKIPLIP</sequence>